<organism evidence="3">
    <name type="scientific">Chrysotila carterae</name>
    <name type="common">Marine alga</name>
    <name type="synonym">Syracosphaera carterae</name>
    <dbReference type="NCBI Taxonomy" id="13221"/>
    <lineage>
        <taxon>Eukaryota</taxon>
        <taxon>Haptista</taxon>
        <taxon>Haptophyta</taxon>
        <taxon>Prymnesiophyceae</taxon>
        <taxon>Isochrysidales</taxon>
        <taxon>Isochrysidaceae</taxon>
        <taxon>Chrysotila</taxon>
    </lineage>
</organism>
<feature type="region of interest" description="Disordered" evidence="1">
    <location>
        <begin position="84"/>
        <end position="125"/>
    </location>
</feature>
<evidence type="ECO:0000313" key="3">
    <source>
        <dbReference type="EMBL" id="CAE0765052.1"/>
    </source>
</evidence>
<dbReference type="Pfam" id="PF00773">
    <property type="entry name" value="RNB"/>
    <property type="match status" value="1"/>
</dbReference>
<feature type="compositionally biased region" description="Basic residues" evidence="1">
    <location>
        <begin position="826"/>
        <end position="840"/>
    </location>
</feature>
<dbReference type="InterPro" id="IPR033770">
    <property type="entry name" value="RRP44_S1"/>
</dbReference>
<evidence type="ECO:0000256" key="1">
    <source>
        <dbReference type="SAM" id="MobiDB-lite"/>
    </source>
</evidence>
<dbReference type="InterPro" id="IPR001900">
    <property type="entry name" value="RNase_II/R"/>
</dbReference>
<dbReference type="SUPFAM" id="SSF50249">
    <property type="entry name" value="Nucleic acid-binding proteins"/>
    <property type="match status" value="3"/>
</dbReference>
<dbReference type="EMBL" id="HBIZ01027840">
    <property type="protein sequence ID" value="CAE0765052.1"/>
    <property type="molecule type" value="Transcribed_RNA"/>
</dbReference>
<dbReference type="PANTHER" id="PTHR23355:SF9">
    <property type="entry name" value="DIS3-LIKE EXONUCLEASE 2"/>
    <property type="match status" value="1"/>
</dbReference>
<dbReference type="InterPro" id="IPR041505">
    <property type="entry name" value="Dis3_CSD2"/>
</dbReference>
<protein>
    <recommendedName>
        <fullName evidence="2">RNB domain-containing protein</fullName>
    </recommendedName>
</protein>
<gene>
    <name evidence="3" type="ORF">PCAR00345_LOCUS17664</name>
</gene>
<dbReference type="InterPro" id="IPR012340">
    <property type="entry name" value="NA-bd_OB-fold"/>
</dbReference>
<feature type="region of interest" description="Disordered" evidence="1">
    <location>
        <begin position="775"/>
        <end position="840"/>
    </location>
</feature>
<proteinExistence type="predicted"/>
<name>A0A7S4BGD2_CHRCT</name>
<dbReference type="GO" id="GO:0003723">
    <property type="term" value="F:RNA binding"/>
    <property type="evidence" value="ECO:0007669"/>
    <property type="project" value="InterPro"/>
</dbReference>
<dbReference type="AlphaFoldDB" id="A0A7S4BGD2"/>
<dbReference type="PANTHER" id="PTHR23355">
    <property type="entry name" value="RIBONUCLEASE"/>
    <property type="match status" value="1"/>
</dbReference>
<reference evidence="3" key="1">
    <citation type="submission" date="2021-01" db="EMBL/GenBank/DDBJ databases">
        <authorList>
            <person name="Corre E."/>
            <person name="Pelletier E."/>
            <person name="Niang G."/>
            <person name="Scheremetjew M."/>
            <person name="Finn R."/>
            <person name="Kale V."/>
            <person name="Holt S."/>
            <person name="Cochrane G."/>
            <person name="Meng A."/>
            <person name="Brown T."/>
            <person name="Cohen L."/>
        </authorList>
    </citation>
    <scope>NUCLEOTIDE SEQUENCE</scope>
    <source>
        <strain evidence="3">CCMP645</strain>
    </source>
</reference>
<dbReference type="GO" id="GO:0006402">
    <property type="term" value="P:mRNA catabolic process"/>
    <property type="evidence" value="ECO:0007669"/>
    <property type="project" value="TreeGrafter"/>
</dbReference>
<dbReference type="Pfam" id="PF17215">
    <property type="entry name" value="Rrp44_S1"/>
    <property type="match status" value="1"/>
</dbReference>
<dbReference type="GO" id="GO:0000175">
    <property type="term" value="F:3'-5'-RNA exonuclease activity"/>
    <property type="evidence" value="ECO:0007669"/>
    <property type="project" value="TreeGrafter"/>
</dbReference>
<dbReference type="Pfam" id="PF17849">
    <property type="entry name" value="OB_Dis3"/>
    <property type="match status" value="1"/>
</dbReference>
<feature type="domain" description="RNB" evidence="2">
    <location>
        <begin position="285"/>
        <end position="640"/>
    </location>
</feature>
<sequence length="840" mass="91290">MISSRSRISCSVCIGGALPALSKSSTVSNREFSGLSRAVTSPCSCHGFSATCACSSLRTRARSGCSRRWCSLCGAPSPALSSAPSAASSGPLSSSSSPSPSPSPASASASPPLDKSDETLASSPFEPRLAAMLRGKRGSSGREGIVVSVLRRDDRAHPAVLATAYDGSLPNRAPILFPRDERLPRMRLTPGNDAPYGQNGNFSMEELAQLAGQLLPVKFVEWPATSTFPKFELAGPPLGRVGDAAAESASILLENQVKLEPFSEEVEACLPPEDYAIPESEIARRLDLRASNEMICSIDPPGCVDIDDAVHAMPLGGGRFEIGVHIADVTHFIQPDSALDLEAAKRGETFYMVNQRIDMVPKLLSEKLASLHPNVDRLAFSVFWEMDEKANIYSTRYAKTVIRSRNKLSYLEAQRLIDGQEIDSETNGAKVEEGEAKAKLVMQLRVLHSITRHLKTKRQALGALELASAEVGFDLERDADGFPTASSLPLGLNVKAPLETHSLIEELMVLANVTVARKLVADFPDNSLLRCHPNPEAADFKALVDALAQQGIKFDASSIEALQHSLIGCWKASDPNFAPVVRIACTRLISPAAYFCSGLLDEENWMHTGLAEPVYTHFTSPIRRYADQVVHRLLGHSIGWEETPASTLDHKKMEALTEQLNMQHTKAQACERASAELYTAIYLRDRQAEEDAYVMRVAAAGVTLLVPRYGLESFVFVPSADEPNGFKFDTATSTLMSKTCSLGMLDKVKVRIGTQKHPTRLRLALEIIEPEIGASRSSADMNAGSDVEREGGGDDEDPLRKKPRRAKKDAGEFGLNDNGRAERREKARKRAARNARSRKN</sequence>
<dbReference type="InterPro" id="IPR050180">
    <property type="entry name" value="RNR_Ribonuclease"/>
</dbReference>
<dbReference type="SMART" id="SM00955">
    <property type="entry name" value="RNB"/>
    <property type="match status" value="1"/>
</dbReference>
<evidence type="ECO:0000259" key="2">
    <source>
        <dbReference type="SMART" id="SM00955"/>
    </source>
</evidence>
<accession>A0A7S4BGD2</accession>
<dbReference type="Gene3D" id="2.40.50.140">
    <property type="entry name" value="Nucleic acid-binding proteins"/>
    <property type="match status" value="1"/>
</dbReference>
<feature type="compositionally biased region" description="Low complexity" evidence="1">
    <location>
        <begin position="84"/>
        <end position="112"/>
    </location>
</feature>